<name>A0A8S1M4G1_PARPR</name>
<keyword evidence="3" id="KW-1185">Reference proteome</keyword>
<feature type="compositionally biased region" description="Basic and acidic residues" evidence="1">
    <location>
        <begin position="32"/>
        <end position="54"/>
    </location>
</feature>
<organism evidence="2 3">
    <name type="scientific">Paramecium primaurelia</name>
    <dbReference type="NCBI Taxonomy" id="5886"/>
    <lineage>
        <taxon>Eukaryota</taxon>
        <taxon>Sar</taxon>
        <taxon>Alveolata</taxon>
        <taxon>Ciliophora</taxon>
        <taxon>Intramacronucleata</taxon>
        <taxon>Oligohymenophorea</taxon>
        <taxon>Peniculida</taxon>
        <taxon>Parameciidae</taxon>
        <taxon>Paramecium</taxon>
    </lineage>
</organism>
<reference evidence="2" key="1">
    <citation type="submission" date="2021-01" db="EMBL/GenBank/DDBJ databases">
        <authorList>
            <consortium name="Genoscope - CEA"/>
            <person name="William W."/>
        </authorList>
    </citation>
    <scope>NUCLEOTIDE SEQUENCE</scope>
</reference>
<evidence type="ECO:0000313" key="3">
    <source>
        <dbReference type="Proteomes" id="UP000688137"/>
    </source>
</evidence>
<gene>
    <name evidence="2" type="ORF">PPRIM_AZ9-3.1.T0530004</name>
</gene>
<proteinExistence type="predicted"/>
<dbReference type="Proteomes" id="UP000688137">
    <property type="component" value="Unassembled WGS sequence"/>
</dbReference>
<accession>A0A8S1M4G1</accession>
<feature type="compositionally biased region" description="Polar residues" evidence="1">
    <location>
        <begin position="1"/>
        <end position="10"/>
    </location>
</feature>
<evidence type="ECO:0000256" key="1">
    <source>
        <dbReference type="SAM" id="MobiDB-lite"/>
    </source>
</evidence>
<comment type="caution">
    <text evidence="2">The sequence shown here is derived from an EMBL/GenBank/DDBJ whole genome shotgun (WGS) entry which is preliminary data.</text>
</comment>
<sequence length="117" mass="13222">MMQNKQQVSQLIGIHQQMAQLKRRQQSIKTRSGSEEPQSKSLKDAARKIQSRADDDNDETLCTNDVLGCIYHQTKFMEKTTCVTAGLSNNTEKEALCEGAKRNNKCNLNFIQCAERA</sequence>
<protein>
    <submittedName>
        <fullName evidence="2">Uncharacterized protein</fullName>
    </submittedName>
</protein>
<feature type="region of interest" description="Disordered" evidence="1">
    <location>
        <begin position="1"/>
        <end position="59"/>
    </location>
</feature>
<dbReference type="AlphaFoldDB" id="A0A8S1M4G1"/>
<evidence type="ECO:0000313" key="2">
    <source>
        <dbReference type="EMBL" id="CAD8074499.1"/>
    </source>
</evidence>
<dbReference type="EMBL" id="CAJJDM010000053">
    <property type="protein sequence ID" value="CAD8074499.1"/>
    <property type="molecule type" value="Genomic_DNA"/>
</dbReference>